<organism evidence="2 3">
    <name type="scientific">Pontibacter virosus</name>
    <dbReference type="NCBI Taxonomy" id="1765052"/>
    <lineage>
        <taxon>Bacteria</taxon>
        <taxon>Pseudomonadati</taxon>
        <taxon>Bacteroidota</taxon>
        <taxon>Cytophagia</taxon>
        <taxon>Cytophagales</taxon>
        <taxon>Hymenobacteraceae</taxon>
        <taxon>Pontibacter</taxon>
    </lineage>
</organism>
<evidence type="ECO:0000256" key="1">
    <source>
        <dbReference type="SAM" id="SignalP"/>
    </source>
</evidence>
<sequence>MKAFTTKTFAVAFASLFLFSCERNADQDLVEPMQASQQQDLRGYDPTTCNLVQSFGEGELPRKANVIEEDGAVMIVKAQRRGHNGKYLPETEAVLLDAHDPATDLVNFMDARFDGMSGLLTVGDESGLKANREGGRITLDFSPVSSVTMKTMVFTDIAEEDKGSKVALYSRTGQLLVQKEIPANGKNEVSFVWFDNVPEVAKAVVTFGAERSKTGSGAIARLQMCAEGQGRYDDARYQDVRTLWLEYTGQQPANVTVKSMQEGNSGNVVFEAKGMKPGTVFKIAASEANSLGESLEIGTQRGEKQLIPVKADPAASLKKAYGNFRVVEARCSNYPLKLEE</sequence>
<accession>A0A2U1AVN4</accession>
<dbReference type="AlphaFoldDB" id="A0A2U1AVN4"/>
<dbReference type="Proteomes" id="UP000245466">
    <property type="component" value="Unassembled WGS sequence"/>
</dbReference>
<reference evidence="2 3" key="1">
    <citation type="submission" date="2018-04" db="EMBL/GenBank/DDBJ databases">
        <title>Genomic Encyclopedia of Type Strains, Phase IV (KMG-IV): sequencing the most valuable type-strain genomes for metagenomic binning, comparative biology and taxonomic classification.</title>
        <authorList>
            <person name="Goeker M."/>
        </authorList>
    </citation>
    <scope>NUCLEOTIDE SEQUENCE [LARGE SCALE GENOMIC DNA]</scope>
    <source>
        <strain evidence="2 3">DSM 100231</strain>
    </source>
</reference>
<keyword evidence="3" id="KW-1185">Reference proteome</keyword>
<dbReference type="RefSeq" id="WP_116543764.1">
    <property type="nucleotide sequence ID" value="NZ_QEKI01000007.1"/>
</dbReference>
<gene>
    <name evidence="2" type="ORF">C8E01_10784</name>
</gene>
<protein>
    <recommendedName>
        <fullName evidence="4">Lipoprotein</fullName>
    </recommendedName>
</protein>
<dbReference type="PROSITE" id="PS51257">
    <property type="entry name" value="PROKAR_LIPOPROTEIN"/>
    <property type="match status" value="1"/>
</dbReference>
<feature type="chain" id="PRO_5015545568" description="Lipoprotein" evidence="1">
    <location>
        <begin position="26"/>
        <end position="340"/>
    </location>
</feature>
<name>A0A2U1AVN4_9BACT</name>
<keyword evidence="1" id="KW-0732">Signal</keyword>
<evidence type="ECO:0000313" key="3">
    <source>
        <dbReference type="Proteomes" id="UP000245466"/>
    </source>
</evidence>
<dbReference type="EMBL" id="QEKI01000007">
    <property type="protein sequence ID" value="PVY40453.1"/>
    <property type="molecule type" value="Genomic_DNA"/>
</dbReference>
<evidence type="ECO:0008006" key="4">
    <source>
        <dbReference type="Google" id="ProtNLM"/>
    </source>
</evidence>
<evidence type="ECO:0000313" key="2">
    <source>
        <dbReference type="EMBL" id="PVY40453.1"/>
    </source>
</evidence>
<dbReference type="OrthoDB" id="848240at2"/>
<proteinExistence type="predicted"/>
<feature type="signal peptide" evidence="1">
    <location>
        <begin position="1"/>
        <end position="25"/>
    </location>
</feature>
<comment type="caution">
    <text evidence="2">The sequence shown here is derived from an EMBL/GenBank/DDBJ whole genome shotgun (WGS) entry which is preliminary data.</text>
</comment>